<feature type="compositionally biased region" description="Polar residues" evidence="3">
    <location>
        <begin position="159"/>
        <end position="170"/>
    </location>
</feature>
<dbReference type="PROSITE" id="PS00330">
    <property type="entry name" value="HEMOLYSIN_CALCIUM"/>
    <property type="match status" value="3"/>
</dbReference>
<dbReference type="Gene3D" id="2.150.10.10">
    <property type="entry name" value="Serralysin-like metalloprotease, C-terminal"/>
    <property type="match status" value="3"/>
</dbReference>
<dbReference type="EMBL" id="JAETWB010000003">
    <property type="protein sequence ID" value="MBL6078536.1"/>
    <property type="molecule type" value="Genomic_DNA"/>
</dbReference>
<comment type="subcellular location">
    <subcellularLocation>
        <location evidence="1">Secreted</location>
    </subcellularLocation>
</comment>
<dbReference type="PRINTS" id="PR00313">
    <property type="entry name" value="CABNDNGRPT"/>
</dbReference>
<dbReference type="PANTHER" id="PTHR38340:SF1">
    <property type="entry name" value="S-LAYER PROTEIN"/>
    <property type="match status" value="1"/>
</dbReference>
<dbReference type="Proteomes" id="UP000660885">
    <property type="component" value="Unassembled WGS sequence"/>
</dbReference>
<proteinExistence type="predicted"/>
<organism evidence="4 5">
    <name type="scientific">Belnapia arida</name>
    <dbReference type="NCBI Taxonomy" id="2804533"/>
    <lineage>
        <taxon>Bacteria</taxon>
        <taxon>Pseudomonadati</taxon>
        <taxon>Pseudomonadota</taxon>
        <taxon>Alphaproteobacteria</taxon>
        <taxon>Acetobacterales</taxon>
        <taxon>Roseomonadaceae</taxon>
        <taxon>Belnapia</taxon>
    </lineage>
</organism>
<dbReference type="InterPro" id="IPR050557">
    <property type="entry name" value="RTX_toxin/Mannuronan_C5-epim"/>
</dbReference>
<evidence type="ECO:0000313" key="5">
    <source>
        <dbReference type="Proteomes" id="UP000660885"/>
    </source>
</evidence>
<feature type="region of interest" description="Disordered" evidence="3">
    <location>
        <begin position="120"/>
        <end position="177"/>
    </location>
</feature>
<dbReference type="InterPro" id="IPR011049">
    <property type="entry name" value="Serralysin-like_metalloprot_C"/>
</dbReference>
<keyword evidence="5" id="KW-1185">Reference proteome</keyword>
<gene>
    <name evidence="4" type="ORF">JMJ56_11010</name>
</gene>
<comment type="caution">
    <text evidence="4">The sequence shown here is derived from an EMBL/GenBank/DDBJ whole genome shotgun (WGS) entry which is preliminary data.</text>
</comment>
<keyword evidence="2" id="KW-0964">Secreted</keyword>
<dbReference type="SUPFAM" id="SSF51120">
    <property type="entry name" value="beta-Roll"/>
    <property type="match status" value="2"/>
</dbReference>
<protein>
    <submittedName>
        <fullName evidence="4">Calcium-binding protein</fullName>
    </submittedName>
</protein>
<dbReference type="Pfam" id="PF00353">
    <property type="entry name" value="HemolysinCabind"/>
    <property type="match status" value="3"/>
</dbReference>
<accession>A0ABS1U5F6</accession>
<evidence type="ECO:0000313" key="4">
    <source>
        <dbReference type="EMBL" id="MBL6078536.1"/>
    </source>
</evidence>
<dbReference type="InterPro" id="IPR001343">
    <property type="entry name" value="Hemolysn_Ca-bd"/>
</dbReference>
<reference evidence="4 5" key="1">
    <citation type="submission" date="2021-01" db="EMBL/GenBank/DDBJ databases">
        <title>Belnapia mucosa sp. nov. and Belnapia arida sp. nov., isolated from the Tabernas Desert (Almeria, Spain).</title>
        <authorList>
            <person name="Molina-Menor E."/>
            <person name="Vidal-Verdu A."/>
            <person name="Calonge A."/>
            <person name="Satari L."/>
            <person name="Pereto J."/>
            <person name="Porcar M."/>
        </authorList>
    </citation>
    <scope>NUCLEOTIDE SEQUENCE [LARGE SCALE GENOMIC DNA]</scope>
    <source>
        <strain evidence="4 5">T18</strain>
    </source>
</reference>
<evidence type="ECO:0000256" key="2">
    <source>
        <dbReference type="ARBA" id="ARBA00022525"/>
    </source>
</evidence>
<sequence length="298" mass="29400">MPDIGGGVIVMADFASIAGGQRFDLAQFGDVPSGVDAFYHIETGGLFIDRGLSAGETFVDAKDASGGIAFKDGSAGNSLVDDGGNVLGFYGSRFADTVNAGGGDDSISAGNGNNYVSAGDGNDSITAGDDNDTLIGGSGDDQILGGDGRNNIQGGGGNDTLSAGSGNDSISGGVGNDSLWGGDGNDTLLGGDGMDTLAGGAGNDLLNGGAGPDYFAYEDGFGGNDTILGFSYGEDFVQIKAGMDGIDSLDDLAGKITVEGSSVKISLSSGDTILIKGISGTTAQDMAAHPENWIKGLG</sequence>
<dbReference type="InterPro" id="IPR018511">
    <property type="entry name" value="Hemolysin-typ_Ca-bd_CS"/>
</dbReference>
<name>A0ABS1U5F6_9PROT</name>
<evidence type="ECO:0000256" key="3">
    <source>
        <dbReference type="SAM" id="MobiDB-lite"/>
    </source>
</evidence>
<feature type="compositionally biased region" description="Gly residues" evidence="3">
    <location>
        <begin position="145"/>
        <end position="158"/>
    </location>
</feature>
<dbReference type="PANTHER" id="PTHR38340">
    <property type="entry name" value="S-LAYER PROTEIN"/>
    <property type="match status" value="1"/>
</dbReference>
<evidence type="ECO:0000256" key="1">
    <source>
        <dbReference type="ARBA" id="ARBA00004613"/>
    </source>
</evidence>